<dbReference type="Proteomes" id="UP000184384">
    <property type="component" value="Unassembled WGS sequence"/>
</dbReference>
<evidence type="ECO:0000313" key="4">
    <source>
        <dbReference type="Proteomes" id="UP000237771"/>
    </source>
</evidence>
<dbReference type="InterPro" id="IPR052949">
    <property type="entry name" value="PA_immunity-related"/>
</dbReference>
<dbReference type="STRING" id="280093.SAMN05443373_11632"/>
<reference evidence="2" key="1">
    <citation type="submission" date="2016-11" db="EMBL/GenBank/DDBJ databases">
        <authorList>
            <person name="Jaros S."/>
            <person name="Januszkiewicz K."/>
            <person name="Wedrychowicz H."/>
        </authorList>
    </citation>
    <scope>NUCLEOTIDE SEQUENCE [LARGE SCALE GENOMIC DNA]</scope>
    <source>
        <strain evidence="2">DSM 19729</strain>
    </source>
</reference>
<dbReference type="SUPFAM" id="SSF141571">
    <property type="entry name" value="Pentapeptide repeat-like"/>
    <property type="match status" value="1"/>
</dbReference>
<dbReference type="Pfam" id="PF00805">
    <property type="entry name" value="Pentapeptide"/>
    <property type="match status" value="1"/>
</dbReference>
<gene>
    <name evidence="1" type="ORF">BC624_106151</name>
    <name evidence="2" type="ORF">SAMN05443373_11632</name>
</gene>
<accession>A0A1M5TY30</accession>
<proteinExistence type="predicted"/>
<sequence length="189" mass="22012">MPAYHLDLQYNNITYGIDDVNFKEFESCVFNHCDFSQCNFIDVSFLDCTFNNCNFNNSKINHVALRTVFFNHCKIKDVNFAMCDKLIFEIHFTNCILDFSKFYALKMKGTTFINSSLIAVDFMNTDLTEALFDTCDLYRAEFDKAIANKADFRTSRNYTIDPMRTKLKKAQFSLEAVKGLLTKYEIVVQ</sequence>
<dbReference type="PANTHER" id="PTHR42999">
    <property type="entry name" value="ANTIBIOTIC RESISTANCE PROTEIN MCBG"/>
    <property type="match status" value="1"/>
</dbReference>
<dbReference type="PANTHER" id="PTHR42999:SF1">
    <property type="entry name" value="PENTAPEPTIDE REPEAT-CONTAINING PROTEIN"/>
    <property type="match status" value="1"/>
</dbReference>
<keyword evidence="4" id="KW-1185">Reference proteome</keyword>
<name>A0A1M5TY30_9FLAO</name>
<protein>
    <submittedName>
        <fullName evidence="1">Pentapeptide repeat protein</fullName>
    </submittedName>
    <submittedName>
        <fullName evidence="2">Pentapeptide repeat-containing protein</fullName>
    </submittedName>
</protein>
<reference evidence="3" key="2">
    <citation type="submission" date="2016-11" db="EMBL/GenBank/DDBJ databases">
        <authorList>
            <person name="Varghese N."/>
            <person name="Submissions S."/>
        </authorList>
    </citation>
    <scope>NUCLEOTIDE SEQUENCE [LARGE SCALE GENOMIC DNA]</scope>
    <source>
        <strain evidence="3">DSM 19729</strain>
    </source>
</reference>
<evidence type="ECO:0000313" key="3">
    <source>
        <dbReference type="Proteomes" id="UP000184384"/>
    </source>
</evidence>
<evidence type="ECO:0000313" key="1">
    <source>
        <dbReference type="EMBL" id="PRZ22901.1"/>
    </source>
</evidence>
<organism evidence="2 3">
    <name type="scientific">Flavobacterium granuli</name>
    <dbReference type="NCBI Taxonomy" id="280093"/>
    <lineage>
        <taxon>Bacteria</taxon>
        <taxon>Pseudomonadati</taxon>
        <taxon>Bacteroidota</taxon>
        <taxon>Flavobacteriia</taxon>
        <taxon>Flavobacteriales</taxon>
        <taxon>Flavobacteriaceae</taxon>
        <taxon>Flavobacterium</taxon>
    </lineage>
</organism>
<dbReference type="EMBL" id="PVUB01000006">
    <property type="protein sequence ID" value="PRZ22901.1"/>
    <property type="molecule type" value="Genomic_DNA"/>
</dbReference>
<dbReference type="InterPro" id="IPR001646">
    <property type="entry name" value="5peptide_repeat"/>
</dbReference>
<dbReference type="Proteomes" id="UP000237771">
    <property type="component" value="Unassembled WGS sequence"/>
</dbReference>
<reference evidence="1 4" key="3">
    <citation type="submission" date="2018-03" db="EMBL/GenBank/DDBJ databases">
        <title>Genomic Encyclopedia of Archaeal and Bacterial Type Strains, Phase II (KMG-II): from individual species to whole genera.</title>
        <authorList>
            <person name="Goeker M."/>
        </authorList>
    </citation>
    <scope>NUCLEOTIDE SEQUENCE [LARGE SCALE GENOMIC DNA]</scope>
    <source>
        <strain evidence="1 4">DSM 17797</strain>
    </source>
</reference>
<dbReference type="EMBL" id="FQWO01000016">
    <property type="protein sequence ID" value="SHH55588.1"/>
    <property type="molecule type" value="Genomic_DNA"/>
</dbReference>
<dbReference type="RefSeq" id="WP_072946013.1">
    <property type="nucleotide sequence ID" value="NZ_FQWO01000016.1"/>
</dbReference>
<dbReference type="OrthoDB" id="67652at2"/>
<dbReference type="AlphaFoldDB" id="A0A1M5TY30"/>
<dbReference type="Gene3D" id="2.160.20.80">
    <property type="entry name" value="E3 ubiquitin-protein ligase SopA"/>
    <property type="match status" value="1"/>
</dbReference>
<evidence type="ECO:0000313" key="2">
    <source>
        <dbReference type="EMBL" id="SHH55588.1"/>
    </source>
</evidence>
<dbReference type="Pfam" id="PF13599">
    <property type="entry name" value="Pentapeptide_4"/>
    <property type="match status" value="1"/>
</dbReference>